<proteinExistence type="predicted"/>
<dbReference type="AlphaFoldDB" id="A0A919VET3"/>
<reference evidence="1" key="1">
    <citation type="submission" date="2021-03" db="EMBL/GenBank/DDBJ databases">
        <title>Taxonomic study of Clostridium polyendosporum from meadow-gley soil under rice.</title>
        <authorList>
            <person name="Kobayashi H."/>
            <person name="Tanizawa Y."/>
            <person name="Yagura M."/>
        </authorList>
    </citation>
    <scope>NUCLEOTIDE SEQUENCE</scope>
    <source>
        <strain evidence="1">JCM 30710</strain>
    </source>
</reference>
<protein>
    <submittedName>
        <fullName evidence="1">Uncharacterized protein</fullName>
    </submittedName>
</protein>
<name>A0A919VET3_9CLOT</name>
<dbReference type="Proteomes" id="UP000679179">
    <property type="component" value="Unassembled WGS sequence"/>
</dbReference>
<accession>A0A919VET3</accession>
<sequence>MSLFLGKIHYWLFNKIEWVEDLEDKIVELAENKGLAVSQWKDEVYSRYGAPMDKKPLEDMIDTGNIHGWLQGKISSAEGRQAFFITRILKQDNSLKNDLINIFKEQGTKAGKEYNEEKGMPQSPAEAYTALNDYILEGMPCDRINEVIENNEDKVIWIAKTCIHAEYWQREGGDVKNFYELRDNWITSFVKELNPAFNYQVLEDGTKLIKRVQ</sequence>
<organism evidence="1 2">
    <name type="scientific">Clostridium polyendosporum</name>
    <dbReference type="NCBI Taxonomy" id="69208"/>
    <lineage>
        <taxon>Bacteria</taxon>
        <taxon>Bacillati</taxon>
        <taxon>Bacillota</taxon>
        <taxon>Clostridia</taxon>
        <taxon>Eubacteriales</taxon>
        <taxon>Clostridiaceae</taxon>
        <taxon>Clostridium</taxon>
    </lineage>
</organism>
<evidence type="ECO:0000313" key="2">
    <source>
        <dbReference type="Proteomes" id="UP000679179"/>
    </source>
</evidence>
<keyword evidence="2" id="KW-1185">Reference proteome</keyword>
<dbReference type="EMBL" id="BOPZ01000001">
    <property type="protein sequence ID" value="GIM27437.1"/>
    <property type="molecule type" value="Genomic_DNA"/>
</dbReference>
<dbReference type="RefSeq" id="WP_212902195.1">
    <property type="nucleotide sequence ID" value="NZ_BOPZ01000001.1"/>
</dbReference>
<comment type="caution">
    <text evidence="1">The sequence shown here is derived from an EMBL/GenBank/DDBJ whole genome shotgun (WGS) entry which is preliminary data.</text>
</comment>
<evidence type="ECO:0000313" key="1">
    <source>
        <dbReference type="EMBL" id="GIM27437.1"/>
    </source>
</evidence>
<gene>
    <name evidence="1" type="ORF">CPJCM30710_01030</name>
</gene>